<reference evidence="1" key="1">
    <citation type="submission" date="2023-07" db="EMBL/GenBank/DDBJ databases">
        <title>Black Yeasts Isolated from many extreme environments.</title>
        <authorList>
            <person name="Coleine C."/>
            <person name="Stajich J.E."/>
            <person name="Selbmann L."/>
        </authorList>
    </citation>
    <scope>NUCLEOTIDE SEQUENCE</scope>
    <source>
        <strain evidence="1">CCFEE 5714</strain>
    </source>
</reference>
<dbReference type="EMBL" id="JAUTXU010000175">
    <property type="protein sequence ID" value="KAK3701345.1"/>
    <property type="molecule type" value="Genomic_DNA"/>
</dbReference>
<comment type="caution">
    <text evidence="1">The sequence shown here is derived from an EMBL/GenBank/DDBJ whole genome shotgun (WGS) entry which is preliminary data.</text>
</comment>
<name>A0ACC3MR37_9PEZI</name>
<dbReference type="Proteomes" id="UP001281147">
    <property type="component" value="Unassembled WGS sequence"/>
</dbReference>
<sequence>MSIPVDAALAIYLMMCPPISSFGMLTFSSCSHLEGAKVVGQRLCVSRKPADGTGTKSLVNRQACGRAHTGPTLSLISPYLTLPSQKGDPRFRMFAPPPVQLSRAEVEARLAARGQSAANGGSLTKTTSASSDPKVSPLLQSKSRSPTTPRKSRSFGRKDKSKDDSKVSVKVFAPVANPATPRLDPPKAGAFTITAEEKVESATLPSGFGEAPRRAPAPPKRSTRPPDEWFSQKASSPAPAPQTLVPGSPPHDAPPPIPEKSPQRQKLIPRAASDTSHLLQEDPSFRQSTLSTALSRLQVEDRAALSTDERSDQAIQSFMAPEARMRQKSLPAAKQVYARDVKAGSIVWAMESDIKPASGLTMSAKLAAVKGAKIDKTSSRRSSGAASIRANGLDNLYSFAASSNPPRRATEGELPFSRPSTHPESLLPGKRQSQGESMSMLLQSGFFPEESSPYKNNRPDANIRARIPPPLALLNKALPATPTSITSTPTEMYRARNPRISPRLESDRKSTKKRRSPLAQISTKSAKANSSALIDDPKAISPTRLSAIPEIVPTSENSPVHSGRNTPVARQIHLRGGSVITVTPPELTAWKRSVYVQGPIKLPKPVIVPRKNSVASLEPFQEAIDQVYQDALSVPRRRSDDAIVDDVCEFFDDFGFDEISFEGDVLAADEFTVDEMKENIDEMISEMERYSTPPTEQNVSPVERVFAKEIVEITTKKPPVLRPSIPPLRNEETLRARGIARLSHRAAPSAQTASQARKDSLTLARAEAGAFPLLPVPKHSMLEAVLEPSQPEGDVEMEDQLIDHGMDGDDDVEKMHDASTWLTPGSSPKSPSLHSGPLKNMQHLVATASMVL</sequence>
<evidence type="ECO:0000313" key="2">
    <source>
        <dbReference type="Proteomes" id="UP001281147"/>
    </source>
</evidence>
<gene>
    <name evidence="1" type="ORF">LTR37_015567</name>
</gene>
<evidence type="ECO:0000313" key="1">
    <source>
        <dbReference type="EMBL" id="KAK3701345.1"/>
    </source>
</evidence>
<keyword evidence="2" id="KW-1185">Reference proteome</keyword>
<organism evidence="1 2">
    <name type="scientific">Vermiconidia calcicola</name>
    <dbReference type="NCBI Taxonomy" id="1690605"/>
    <lineage>
        <taxon>Eukaryota</taxon>
        <taxon>Fungi</taxon>
        <taxon>Dikarya</taxon>
        <taxon>Ascomycota</taxon>
        <taxon>Pezizomycotina</taxon>
        <taxon>Dothideomycetes</taxon>
        <taxon>Dothideomycetidae</taxon>
        <taxon>Mycosphaerellales</taxon>
        <taxon>Extremaceae</taxon>
        <taxon>Vermiconidia</taxon>
    </lineage>
</organism>
<protein>
    <submittedName>
        <fullName evidence="1">Uncharacterized protein</fullName>
    </submittedName>
</protein>
<accession>A0ACC3MR37</accession>
<proteinExistence type="predicted"/>